<keyword evidence="2" id="KW-1277">Toxin-antitoxin system</keyword>
<evidence type="ECO:0000256" key="2">
    <source>
        <dbReference type="ARBA" id="ARBA00022649"/>
    </source>
</evidence>
<dbReference type="InterPro" id="IPR010985">
    <property type="entry name" value="Ribbon_hlx_hlx"/>
</dbReference>
<sequence>MPRRASRPITVTLGELHASVEARVKSGAYASASEVIRAALRALDREEATIGDWLRREIAESLADPRPNVPARAVFQSLRDHRFTQKKKAKRAKT</sequence>
<organism evidence="3 4">
    <name type="scientific">Amphiplicatus metriothermophilus</name>
    <dbReference type="NCBI Taxonomy" id="1519374"/>
    <lineage>
        <taxon>Bacteria</taxon>
        <taxon>Pseudomonadati</taxon>
        <taxon>Pseudomonadota</taxon>
        <taxon>Alphaproteobacteria</taxon>
        <taxon>Parvularculales</taxon>
        <taxon>Parvularculaceae</taxon>
        <taxon>Amphiplicatus</taxon>
    </lineage>
</organism>
<proteinExistence type="inferred from homology"/>
<dbReference type="PANTHER" id="PTHR36582">
    <property type="entry name" value="ANTITOXIN PARD"/>
    <property type="match status" value="1"/>
</dbReference>
<accession>A0A239PQY6</accession>
<dbReference type="RefSeq" id="WP_089412006.1">
    <property type="nucleotide sequence ID" value="NZ_FZQA01000002.1"/>
</dbReference>
<dbReference type="EMBL" id="FZQA01000002">
    <property type="protein sequence ID" value="SNT72137.1"/>
    <property type="molecule type" value="Genomic_DNA"/>
</dbReference>
<evidence type="ECO:0000256" key="1">
    <source>
        <dbReference type="ARBA" id="ARBA00008580"/>
    </source>
</evidence>
<dbReference type="NCBIfam" id="TIGR02606">
    <property type="entry name" value="antidote_CC2985"/>
    <property type="match status" value="1"/>
</dbReference>
<name>A0A239PQY6_9PROT</name>
<dbReference type="GO" id="GO:0006355">
    <property type="term" value="P:regulation of DNA-templated transcription"/>
    <property type="evidence" value="ECO:0007669"/>
    <property type="project" value="InterPro"/>
</dbReference>
<dbReference type="AlphaFoldDB" id="A0A239PQY6"/>
<dbReference type="CDD" id="cd22231">
    <property type="entry name" value="RHH_NikR_HicB-like"/>
    <property type="match status" value="1"/>
</dbReference>
<dbReference type="SUPFAM" id="SSF47598">
    <property type="entry name" value="Ribbon-helix-helix"/>
    <property type="match status" value="1"/>
</dbReference>
<reference evidence="3 4" key="1">
    <citation type="submission" date="2017-07" db="EMBL/GenBank/DDBJ databases">
        <authorList>
            <person name="Sun Z.S."/>
            <person name="Albrecht U."/>
            <person name="Echele G."/>
            <person name="Lee C.C."/>
        </authorList>
    </citation>
    <scope>NUCLEOTIDE SEQUENCE [LARGE SCALE GENOMIC DNA]</scope>
    <source>
        <strain evidence="3 4">CGMCC 1.12710</strain>
    </source>
</reference>
<protein>
    <submittedName>
        <fullName evidence="3">Antitoxin ParD1/3/4</fullName>
    </submittedName>
</protein>
<comment type="similarity">
    <text evidence="1">Belongs to the ParD antitoxin family.</text>
</comment>
<gene>
    <name evidence="3" type="ORF">SAMN06297382_1170</name>
</gene>
<dbReference type="InterPro" id="IPR022789">
    <property type="entry name" value="ParD"/>
</dbReference>
<evidence type="ECO:0000313" key="4">
    <source>
        <dbReference type="Proteomes" id="UP000198346"/>
    </source>
</evidence>
<dbReference type="Gene3D" id="6.10.10.120">
    <property type="entry name" value="Antitoxin ParD1-like"/>
    <property type="match status" value="1"/>
</dbReference>
<keyword evidence="4" id="KW-1185">Reference proteome</keyword>
<dbReference type="PANTHER" id="PTHR36582:SF2">
    <property type="entry name" value="ANTITOXIN PARD"/>
    <property type="match status" value="1"/>
</dbReference>
<dbReference type="Pfam" id="PF03693">
    <property type="entry name" value="ParD_antitoxin"/>
    <property type="match status" value="1"/>
</dbReference>
<dbReference type="InterPro" id="IPR038296">
    <property type="entry name" value="ParD_sf"/>
</dbReference>
<dbReference type="Proteomes" id="UP000198346">
    <property type="component" value="Unassembled WGS sequence"/>
</dbReference>
<dbReference type="OrthoDB" id="514770at2"/>
<evidence type="ECO:0000313" key="3">
    <source>
        <dbReference type="EMBL" id="SNT72137.1"/>
    </source>
</evidence>